<dbReference type="SMART" id="SM00304">
    <property type="entry name" value="HAMP"/>
    <property type="match status" value="1"/>
</dbReference>
<dbReference type="EC" id="2.7.13.3" evidence="3"/>
<name>A0A1U7CIF7_9BACT</name>
<evidence type="ECO:0000313" key="13">
    <source>
        <dbReference type="Proteomes" id="UP000186309"/>
    </source>
</evidence>
<dbReference type="InterPro" id="IPR003661">
    <property type="entry name" value="HisK_dim/P_dom"/>
</dbReference>
<dbReference type="CDD" id="cd06225">
    <property type="entry name" value="HAMP"/>
    <property type="match status" value="1"/>
</dbReference>
<dbReference type="Proteomes" id="UP000186309">
    <property type="component" value="Chromosome"/>
</dbReference>
<gene>
    <name evidence="12" type="primary">luxQ_1</name>
    <name evidence="12" type="ORF">BSF38_00128</name>
</gene>
<keyword evidence="5 12" id="KW-0808">Transferase</keyword>
<feature type="region of interest" description="Disordered" evidence="8">
    <location>
        <begin position="596"/>
        <end position="636"/>
    </location>
</feature>
<evidence type="ECO:0000256" key="5">
    <source>
        <dbReference type="ARBA" id="ARBA00022679"/>
    </source>
</evidence>
<comment type="catalytic activity">
    <reaction evidence="1">
        <text>ATP + protein L-histidine = ADP + protein N-phospho-L-histidine.</text>
        <dbReference type="EC" id="2.7.13.3"/>
    </reaction>
</comment>
<keyword evidence="9" id="KW-0812">Transmembrane</keyword>
<dbReference type="PANTHER" id="PTHR43711">
    <property type="entry name" value="TWO-COMPONENT HISTIDINE KINASE"/>
    <property type="match status" value="1"/>
</dbReference>
<dbReference type="CDD" id="cd00082">
    <property type="entry name" value="HisKA"/>
    <property type="match status" value="1"/>
</dbReference>
<dbReference type="PRINTS" id="PR00344">
    <property type="entry name" value="BCTRLSENSOR"/>
</dbReference>
<feature type="compositionally biased region" description="Basic and acidic residues" evidence="8">
    <location>
        <begin position="624"/>
        <end position="636"/>
    </location>
</feature>
<dbReference type="Gene3D" id="3.30.565.10">
    <property type="entry name" value="Histidine kinase-like ATPase, C-terminal domain"/>
    <property type="match status" value="1"/>
</dbReference>
<feature type="domain" description="HAMP" evidence="11">
    <location>
        <begin position="266"/>
        <end position="318"/>
    </location>
</feature>
<dbReference type="SUPFAM" id="SSF158472">
    <property type="entry name" value="HAMP domain-like"/>
    <property type="match status" value="1"/>
</dbReference>
<dbReference type="Pfam" id="PF02518">
    <property type="entry name" value="HATPase_c"/>
    <property type="match status" value="1"/>
</dbReference>
<organism evidence="12 13">
    <name type="scientific">Paludisphaera borealis</name>
    <dbReference type="NCBI Taxonomy" id="1387353"/>
    <lineage>
        <taxon>Bacteria</taxon>
        <taxon>Pseudomonadati</taxon>
        <taxon>Planctomycetota</taxon>
        <taxon>Planctomycetia</taxon>
        <taxon>Isosphaerales</taxon>
        <taxon>Isosphaeraceae</taxon>
        <taxon>Paludisphaera</taxon>
    </lineage>
</organism>
<dbReference type="CDD" id="cd16922">
    <property type="entry name" value="HATPase_EvgS-ArcB-TorS-like"/>
    <property type="match status" value="1"/>
</dbReference>
<sequence length="636" mass="71150">MSYRSFKHLLGETSLERKCRFIFGLGIFLLVTVSFTLYGLKTEELVKNQTTQTARMFVNPTLKDIHVKALGNENWGAVIDVLWGDLTMLDEAPNAKASVLSPYSPKKTSRQPSDDFERNTLARFLKSATDEDALGKTGKPRDKPYTFADGTPMWADHVTAGDEEYQYIQAVTFKSSCLMDCHSREDSVLEGSETGRNHIDNHMMRPTGDGQHWVPVKAGDLAGAVVVHYPLKATKKAINNNRAMLIAAAIVTAILAMVSSYMIVRYIIVKPVKHLRDVSDAIAAGRLNIRSQIQTGDEFEDLSHAFNRMLHNLVAMQQELRDVNNDLDYKVDELAQANMALYEMNRLKSDFLATMSHELRTPLNSIIGFSEVLGGNESLNDRQKRYANNIQTSGKMLLGMINDILDLAKIESGKMEVRSEDFSIRDVCEALTNLTRPMADNKDITLECRLDEVIPLLRQDPGKIRQILYNLLSNAIKFTPEGGRVTLRARTEGRFVVLEVEDTGIGIAEEDRDTIFEKFRQAKAPGQENDVLIREHQGTGLGLSIVRELAKLLGGEIHLRSQLGQGSTFTVRIPLQLPGNRRFEVNLSDERIDLSKARRIEPPPSFPHLPLSKSPSSGVPPDALRNRDRGRNAPVV</sequence>
<protein>
    <recommendedName>
        <fullName evidence="3">histidine kinase</fullName>
        <ecNumber evidence="3">2.7.13.3</ecNumber>
    </recommendedName>
</protein>
<dbReference type="SMART" id="SM00387">
    <property type="entry name" value="HATPase_c"/>
    <property type="match status" value="1"/>
</dbReference>
<dbReference type="FunFam" id="3.30.565.10:FF:000010">
    <property type="entry name" value="Sensor histidine kinase RcsC"/>
    <property type="match status" value="1"/>
</dbReference>
<comment type="subcellular location">
    <subcellularLocation>
        <location evidence="2">Membrane</location>
    </subcellularLocation>
</comment>
<dbReference type="Pfam" id="PF00512">
    <property type="entry name" value="HisKA"/>
    <property type="match status" value="1"/>
</dbReference>
<feature type="transmembrane region" description="Helical" evidence="9">
    <location>
        <begin position="243"/>
        <end position="264"/>
    </location>
</feature>
<dbReference type="OrthoDB" id="9813394at2"/>
<dbReference type="AlphaFoldDB" id="A0A1U7CIF7"/>
<dbReference type="PROSITE" id="PS50885">
    <property type="entry name" value="HAMP"/>
    <property type="match status" value="1"/>
</dbReference>
<evidence type="ECO:0000256" key="1">
    <source>
        <dbReference type="ARBA" id="ARBA00000085"/>
    </source>
</evidence>
<dbReference type="Pfam" id="PF00672">
    <property type="entry name" value="HAMP"/>
    <property type="match status" value="1"/>
</dbReference>
<evidence type="ECO:0000313" key="12">
    <source>
        <dbReference type="EMBL" id="APW58725.1"/>
    </source>
</evidence>
<evidence type="ECO:0000256" key="6">
    <source>
        <dbReference type="ARBA" id="ARBA00022777"/>
    </source>
</evidence>
<dbReference type="SUPFAM" id="SSF47384">
    <property type="entry name" value="Homodimeric domain of signal transducing histidine kinase"/>
    <property type="match status" value="1"/>
</dbReference>
<keyword evidence="9" id="KW-0472">Membrane</keyword>
<dbReference type="InterPro" id="IPR005467">
    <property type="entry name" value="His_kinase_dom"/>
</dbReference>
<evidence type="ECO:0000256" key="7">
    <source>
        <dbReference type="ARBA" id="ARBA00023012"/>
    </source>
</evidence>
<dbReference type="SMART" id="SM00388">
    <property type="entry name" value="HisKA"/>
    <property type="match status" value="1"/>
</dbReference>
<dbReference type="STRING" id="1387353.BSF38_00128"/>
<dbReference type="SUPFAM" id="SSF55874">
    <property type="entry name" value="ATPase domain of HSP90 chaperone/DNA topoisomerase II/histidine kinase"/>
    <property type="match status" value="1"/>
</dbReference>
<dbReference type="KEGG" id="pbor:BSF38_00128"/>
<evidence type="ECO:0000259" key="10">
    <source>
        <dbReference type="PROSITE" id="PS50109"/>
    </source>
</evidence>
<keyword evidence="7" id="KW-0902">Two-component regulatory system</keyword>
<keyword evidence="6 12" id="KW-0418">Kinase</keyword>
<feature type="domain" description="Histidine kinase" evidence="10">
    <location>
        <begin position="354"/>
        <end position="577"/>
    </location>
</feature>
<dbReference type="InterPro" id="IPR003594">
    <property type="entry name" value="HATPase_dom"/>
</dbReference>
<keyword evidence="9" id="KW-1133">Transmembrane helix</keyword>
<dbReference type="RefSeq" id="WP_076343001.1">
    <property type="nucleotide sequence ID" value="NZ_CP019082.1"/>
</dbReference>
<dbReference type="InterPro" id="IPR036890">
    <property type="entry name" value="HATPase_C_sf"/>
</dbReference>
<evidence type="ECO:0000256" key="8">
    <source>
        <dbReference type="SAM" id="MobiDB-lite"/>
    </source>
</evidence>
<dbReference type="Gene3D" id="1.10.287.130">
    <property type="match status" value="1"/>
</dbReference>
<dbReference type="EMBL" id="CP019082">
    <property type="protein sequence ID" value="APW58725.1"/>
    <property type="molecule type" value="Genomic_DNA"/>
</dbReference>
<dbReference type="PANTHER" id="PTHR43711:SF31">
    <property type="entry name" value="HISTIDINE KINASE"/>
    <property type="match status" value="1"/>
</dbReference>
<dbReference type="InterPro" id="IPR050736">
    <property type="entry name" value="Sensor_HK_Regulatory"/>
</dbReference>
<dbReference type="Gene3D" id="6.10.340.10">
    <property type="match status" value="1"/>
</dbReference>
<evidence type="ECO:0000256" key="4">
    <source>
        <dbReference type="ARBA" id="ARBA00022553"/>
    </source>
</evidence>
<evidence type="ECO:0000256" key="2">
    <source>
        <dbReference type="ARBA" id="ARBA00004370"/>
    </source>
</evidence>
<feature type="transmembrane region" description="Helical" evidence="9">
    <location>
        <begin position="21"/>
        <end position="40"/>
    </location>
</feature>
<dbReference type="GO" id="GO:0016020">
    <property type="term" value="C:membrane"/>
    <property type="evidence" value="ECO:0007669"/>
    <property type="project" value="UniProtKB-SubCell"/>
</dbReference>
<dbReference type="InterPro" id="IPR036097">
    <property type="entry name" value="HisK_dim/P_sf"/>
</dbReference>
<dbReference type="InterPro" id="IPR021796">
    <property type="entry name" value="Tll0287-like_dom"/>
</dbReference>
<dbReference type="InterPro" id="IPR003660">
    <property type="entry name" value="HAMP_dom"/>
</dbReference>
<dbReference type="Pfam" id="PF11845">
    <property type="entry name" value="Tll0287-like"/>
    <property type="match status" value="1"/>
</dbReference>
<dbReference type="PROSITE" id="PS50109">
    <property type="entry name" value="HIS_KIN"/>
    <property type="match status" value="1"/>
</dbReference>
<keyword evidence="13" id="KW-1185">Reference proteome</keyword>
<dbReference type="InterPro" id="IPR004358">
    <property type="entry name" value="Sig_transdc_His_kin-like_C"/>
</dbReference>
<evidence type="ECO:0000259" key="11">
    <source>
        <dbReference type="PROSITE" id="PS50885"/>
    </source>
</evidence>
<accession>A0A1U7CIF7</accession>
<evidence type="ECO:0000256" key="3">
    <source>
        <dbReference type="ARBA" id="ARBA00012438"/>
    </source>
</evidence>
<proteinExistence type="predicted"/>
<evidence type="ECO:0000256" key="9">
    <source>
        <dbReference type="SAM" id="Phobius"/>
    </source>
</evidence>
<keyword evidence="4" id="KW-0597">Phosphoprotein</keyword>
<dbReference type="GO" id="GO:0000155">
    <property type="term" value="F:phosphorelay sensor kinase activity"/>
    <property type="evidence" value="ECO:0007669"/>
    <property type="project" value="InterPro"/>
</dbReference>
<reference evidence="13" key="1">
    <citation type="submission" date="2016-12" db="EMBL/GenBank/DDBJ databases">
        <title>Comparative genomics of four Isosphaeraceae planctomycetes: a common pool of plasmids and glycoside hydrolase genes.</title>
        <authorList>
            <person name="Ivanova A."/>
        </authorList>
    </citation>
    <scope>NUCLEOTIDE SEQUENCE [LARGE SCALE GENOMIC DNA]</scope>
    <source>
        <strain evidence="13">PX4</strain>
    </source>
</reference>